<gene>
    <name evidence="2" type="ORF">OE88DRAFT_1657649</name>
</gene>
<accession>A0A5C3N8X5</accession>
<evidence type="ECO:0000313" key="2">
    <source>
        <dbReference type="EMBL" id="TFK52398.1"/>
    </source>
</evidence>
<evidence type="ECO:0000313" key="3">
    <source>
        <dbReference type="Proteomes" id="UP000305948"/>
    </source>
</evidence>
<evidence type="ECO:0000256" key="1">
    <source>
        <dbReference type="SAM" id="MobiDB-lite"/>
    </source>
</evidence>
<dbReference type="EMBL" id="ML213509">
    <property type="protein sequence ID" value="TFK52398.1"/>
    <property type="molecule type" value="Genomic_DNA"/>
</dbReference>
<dbReference type="OrthoDB" id="2357318at2759"/>
<evidence type="ECO:0008006" key="4">
    <source>
        <dbReference type="Google" id="ProtNLM"/>
    </source>
</evidence>
<dbReference type="Proteomes" id="UP000305948">
    <property type="component" value="Unassembled WGS sequence"/>
</dbReference>
<sequence>MALPLPDRGYTNLLSHLHRSSTSLSLDALRGSIAHYLANVQPSPTPLAASVISSPLFRPFSHAKLVALSTAFRHAVHSKYQAIKKENDTIFRRSPKSRIMEWINATVKGAQGGQAMLRMVCYGGLLLGLEDVKKKIDGGAGREKVENEVVVALAEVMDLYTSMQSLAGWEKEFHPDSEPEGLDFISLALLMMSQFMPAIPSEKLRALPLDTLITLLTSSVSSVYHSGTFLAALPDTFRRTPDGQLTAKPESSLPTILQQVTASPLYASIAPLSRFCARCISLLADRHPGDAWQTMARTLETLQSVAVEVESHWVKSPLATVSEDDEIAPTMRDLTATLWTSLKTLLFTTIMLTQSILSSILFLKPSHSPSSLSSPSSLALLSLDTLAHLSFIISQFGSISATTAGGFRELKKTVYTALDVLAADPSESDRFVQSLIGQFAGRDAATLSAPDLAKKSFALVCIEQLVPAVDDDSLEHAIFPLCLPHLSSPTHRETYESAHSVVLAIFSKYAQRQDRMQERPTVKGKEKSALPTFVERLVPFYTNCLVENSREGCLTLLQLRLASSTLANSAASSPDDSLICYCIYSFFAIIRFLGLPSTPPPAEFASTSNTQAEEDRRLRHIILALISTVSALPLSLLPRVLDEIRDIITSVYPIRDGAMRPDSPPAGRRELASALFEEILERVGDREKEFSMQWWYANREQLAGVGQPDRGSTPRKDTPDSDQPGGLSKL</sequence>
<protein>
    <recommendedName>
        <fullName evidence="4">Peroxisomal membrane protein</fullName>
    </recommendedName>
</protein>
<dbReference type="PANTHER" id="PTHR39214">
    <property type="entry name" value="MICROBODY (PEROXISOME) BIOGENESIS PROTEIN PEROXIN 8 (EUROFUNG)"/>
    <property type="match status" value="1"/>
</dbReference>
<dbReference type="AlphaFoldDB" id="A0A5C3N8X5"/>
<dbReference type="STRING" id="5364.A0A5C3N8X5"/>
<proteinExistence type="predicted"/>
<dbReference type="PANTHER" id="PTHR39214:SF1">
    <property type="entry name" value="MICROBODY (PEROXISOME) BIOGENESIS PROTEIN PEROXIN 8 (EUROFUNG)"/>
    <property type="match status" value="1"/>
</dbReference>
<dbReference type="InterPro" id="IPR055334">
    <property type="entry name" value="PEX8-like"/>
</dbReference>
<feature type="region of interest" description="Disordered" evidence="1">
    <location>
        <begin position="703"/>
        <end position="730"/>
    </location>
</feature>
<organism evidence="2 3">
    <name type="scientific">Heliocybe sulcata</name>
    <dbReference type="NCBI Taxonomy" id="5364"/>
    <lineage>
        <taxon>Eukaryota</taxon>
        <taxon>Fungi</taxon>
        <taxon>Dikarya</taxon>
        <taxon>Basidiomycota</taxon>
        <taxon>Agaricomycotina</taxon>
        <taxon>Agaricomycetes</taxon>
        <taxon>Gloeophyllales</taxon>
        <taxon>Gloeophyllaceae</taxon>
        <taxon>Heliocybe</taxon>
    </lineage>
</organism>
<name>A0A5C3N8X5_9AGAM</name>
<reference evidence="2 3" key="1">
    <citation type="journal article" date="2019" name="Nat. Ecol. Evol.">
        <title>Megaphylogeny resolves global patterns of mushroom evolution.</title>
        <authorList>
            <person name="Varga T."/>
            <person name="Krizsan K."/>
            <person name="Foldi C."/>
            <person name="Dima B."/>
            <person name="Sanchez-Garcia M."/>
            <person name="Sanchez-Ramirez S."/>
            <person name="Szollosi G.J."/>
            <person name="Szarkandi J.G."/>
            <person name="Papp V."/>
            <person name="Albert L."/>
            <person name="Andreopoulos W."/>
            <person name="Angelini C."/>
            <person name="Antonin V."/>
            <person name="Barry K.W."/>
            <person name="Bougher N.L."/>
            <person name="Buchanan P."/>
            <person name="Buyck B."/>
            <person name="Bense V."/>
            <person name="Catcheside P."/>
            <person name="Chovatia M."/>
            <person name="Cooper J."/>
            <person name="Damon W."/>
            <person name="Desjardin D."/>
            <person name="Finy P."/>
            <person name="Geml J."/>
            <person name="Haridas S."/>
            <person name="Hughes K."/>
            <person name="Justo A."/>
            <person name="Karasinski D."/>
            <person name="Kautmanova I."/>
            <person name="Kiss B."/>
            <person name="Kocsube S."/>
            <person name="Kotiranta H."/>
            <person name="LaButti K.M."/>
            <person name="Lechner B.E."/>
            <person name="Liimatainen K."/>
            <person name="Lipzen A."/>
            <person name="Lukacs Z."/>
            <person name="Mihaltcheva S."/>
            <person name="Morgado L.N."/>
            <person name="Niskanen T."/>
            <person name="Noordeloos M.E."/>
            <person name="Ohm R.A."/>
            <person name="Ortiz-Santana B."/>
            <person name="Ovrebo C."/>
            <person name="Racz N."/>
            <person name="Riley R."/>
            <person name="Savchenko A."/>
            <person name="Shiryaev A."/>
            <person name="Soop K."/>
            <person name="Spirin V."/>
            <person name="Szebenyi C."/>
            <person name="Tomsovsky M."/>
            <person name="Tulloss R.E."/>
            <person name="Uehling J."/>
            <person name="Grigoriev I.V."/>
            <person name="Vagvolgyi C."/>
            <person name="Papp T."/>
            <person name="Martin F.M."/>
            <person name="Miettinen O."/>
            <person name="Hibbett D.S."/>
            <person name="Nagy L.G."/>
        </authorList>
    </citation>
    <scope>NUCLEOTIDE SEQUENCE [LARGE SCALE GENOMIC DNA]</scope>
    <source>
        <strain evidence="2 3">OMC1185</strain>
    </source>
</reference>
<keyword evidence="3" id="KW-1185">Reference proteome</keyword>